<dbReference type="GO" id="GO:0016861">
    <property type="term" value="F:intramolecular oxidoreductase activity, interconverting aldoses and ketoses"/>
    <property type="evidence" value="ECO:0007669"/>
    <property type="project" value="UniProtKB-ARBA"/>
</dbReference>
<feature type="active site" description="Proton donor" evidence="3">
    <location>
        <position position="98"/>
    </location>
</feature>
<protein>
    <submittedName>
        <fullName evidence="4">Ribose 5-phosphate isomerase B</fullName>
    </submittedName>
</protein>
<organism evidence="4 5">
    <name type="scientific">Anaerobacillus alkalilacustris</name>
    <dbReference type="NCBI Taxonomy" id="393763"/>
    <lineage>
        <taxon>Bacteria</taxon>
        <taxon>Bacillati</taxon>
        <taxon>Bacillota</taxon>
        <taxon>Bacilli</taxon>
        <taxon>Bacillales</taxon>
        <taxon>Bacillaceae</taxon>
        <taxon>Anaerobacillus</taxon>
    </lineage>
</organism>
<dbReference type="RefSeq" id="WP_071310253.1">
    <property type="nucleotide sequence ID" value="NZ_MLQR01000031.1"/>
</dbReference>
<dbReference type="InterPro" id="IPR036569">
    <property type="entry name" value="RpiB_LacA_LacB_sf"/>
</dbReference>
<reference evidence="4 5" key="1">
    <citation type="submission" date="2016-10" db="EMBL/GenBank/DDBJ databases">
        <title>Draft genome sequences of four alkaliphilic bacteria belonging to the Anaerobacillus genus.</title>
        <authorList>
            <person name="Bassil N.M."/>
            <person name="Lloyd J.R."/>
        </authorList>
    </citation>
    <scope>NUCLEOTIDE SEQUENCE [LARGE SCALE GENOMIC DNA]</scope>
    <source>
        <strain evidence="4 5">DSM 18345</strain>
    </source>
</reference>
<dbReference type="InterPro" id="IPR004785">
    <property type="entry name" value="RpiB"/>
</dbReference>
<dbReference type="InterPro" id="IPR003500">
    <property type="entry name" value="RpiB_LacA_LacB"/>
</dbReference>
<dbReference type="PIRSF" id="PIRSF005384">
    <property type="entry name" value="RpiB_LacA_B"/>
    <property type="match status" value="1"/>
</dbReference>
<dbReference type="AlphaFoldDB" id="A0A1S2LMC6"/>
<name>A0A1S2LMC6_9BACI</name>
<dbReference type="NCBIfam" id="TIGR00689">
    <property type="entry name" value="rpiB_lacA_lacB"/>
    <property type="match status" value="1"/>
</dbReference>
<keyword evidence="5" id="KW-1185">Reference proteome</keyword>
<evidence type="ECO:0000256" key="1">
    <source>
        <dbReference type="ARBA" id="ARBA00008754"/>
    </source>
</evidence>
<dbReference type="Gene3D" id="3.40.1400.10">
    <property type="entry name" value="Sugar-phosphate isomerase, RpiB/LacA/LacB"/>
    <property type="match status" value="1"/>
</dbReference>
<dbReference type="SUPFAM" id="SSF89623">
    <property type="entry name" value="Ribose/Galactose isomerase RpiB/AlsB"/>
    <property type="match status" value="1"/>
</dbReference>
<sequence length="151" mass="16672">MKVYIGSDHGGFFLKNEIITLLQELQVEIEDVGAFSTEAHDFGPIAKQVAEEVSNNFDSRGILICGTGIGMSIMANKVTGIRAAVVHDVFSAEATRAHNNSNVLCMGERVIGKGLAFKIVETWLSTSFDGGKHERRVNFIHEYEKHKSYLN</sequence>
<evidence type="ECO:0000256" key="3">
    <source>
        <dbReference type="PIRSR" id="PIRSR005384-1"/>
    </source>
</evidence>
<dbReference type="Pfam" id="PF02502">
    <property type="entry name" value="LacAB_rpiB"/>
    <property type="match status" value="1"/>
</dbReference>
<dbReference type="Proteomes" id="UP000179524">
    <property type="component" value="Unassembled WGS sequence"/>
</dbReference>
<keyword evidence="2 4" id="KW-0413">Isomerase</keyword>
<dbReference type="NCBIfam" id="NF004051">
    <property type="entry name" value="PRK05571.1"/>
    <property type="match status" value="1"/>
</dbReference>
<dbReference type="PANTHER" id="PTHR43732:SF1">
    <property type="entry name" value="RIBOSE 5-PHOSPHATE ISOMERASE"/>
    <property type="match status" value="1"/>
</dbReference>
<dbReference type="NCBIfam" id="TIGR01120">
    <property type="entry name" value="rpiB"/>
    <property type="match status" value="1"/>
</dbReference>
<dbReference type="PANTHER" id="PTHR43732">
    <property type="entry name" value="RIBOSE 5-PHOSPHATE ISOMERASE-RELATED"/>
    <property type="match status" value="1"/>
</dbReference>
<feature type="active site" description="Proton acceptor" evidence="3">
    <location>
        <position position="65"/>
    </location>
</feature>
<dbReference type="GO" id="GO:0005975">
    <property type="term" value="P:carbohydrate metabolic process"/>
    <property type="evidence" value="ECO:0007669"/>
    <property type="project" value="InterPro"/>
</dbReference>
<dbReference type="EMBL" id="MLQR01000031">
    <property type="protein sequence ID" value="OIJ12575.1"/>
    <property type="molecule type" value="Genomic_DNA"/>
</dbReference>
<dbReference type="InterPro" id="IPR051812">
    <property type="entry name" value="SPI_LacAB/RpiB"/>
</dbReference>
<gene>
    <name evidence="4" type="ORF">BKP37_14205</name>
</gene>
<dbReference type="OrthoDB" id="1778624at2"/>
<accession>A0A1S2LMC6</accession>
<evidence type="ECO:0000313" key="4">
    <source>
        <dbReference type="EMBL" id="OIJ12575.1"/>
    </source>
</evidence>
<evidence type="ECO:0000256" key="2">
    <source>
        <dbReference type="ARBA" id="ARBA00023235"/>
    </source>
</evidence>
<comment type="caution">
    <text evidence="4">The sequence shown here is derived from an EMBL/GenBank/DDBJ whole genome shotgun (WGS) entry which is preliminary data.</text>
</comment>
<comment type="similarity">
    <text evidence="1">Belongs to the LacAB/RpiB family.</text>
</comment>
<proteinExistence type="inferred from homology"/>
<evidence type="ECO:0000313" key="5">
    <source>
        <dbReference type="Proteomes" id="UP000179524"/>
    </source>
</evidence>